<dbReference type="KEGG" id="pxu:106120595"/>
<dbReference type="InterPro" id="IPR015897">
    <property type="entry name" value="CHK_kinase-like"/>
</dbReference>
<dbReference type="Gene3D" id="3.90.1200.10">
    <property type="match status" value="1"/>
</dbReference>
<protein>
    <submittedName>
        <fullName evidence="2">Uncharacterized protein LOC106120595</fullName>
    </submittedName>
</protein>
<dbReference type="SMART" id="SM00587">
    <property type="entry name" value="CHK"/>
    <property type="match status" value="1"/>
</dbReference>
<evidence type="ECO:0000313" key="2">
    <source>
        <dbReference type="RefSeq" id="XP_013171403.1"/>
    </source>
</evidence>
<dbReference type="Proteomes" id="UP000694872">
    <property type="component" value="Unplaced"/>
</dbReference>
<dbReference type="RefSeq" id="XP_013171403.1">
    <property type="nucleotide sequence ID" value="XM_013315949.1"/>
</dbReference>
<dbReference type="PANTHER" id="PTHR11012">
    <property type="entry name" value="PROTEIN KINASE-LIKE DOMAIN-CONTAINING"/>
    <property type="match status" value="1"/>
</dbReference>
<evidence type="ECO:0000259" key="1">
    <source>
        <dbReference type="SMART" id="SM00587"/>
    </source>
</evidence>
<dbReference type="GeneID" id="106120595"/>
<dbReference type="Pfam" id="PF02958">
    <property type="entry name" value="EcKL"/>
    <property type="match status" value="1"/>
</dbReference>
<dbReference type="InterPro" id="IPR011009">
    <property type="entry name" value="Kinase-like_dom_sf"/>
</dbReference>
<proteinExistence type="predicted"/>
<dbReference type="SUPFAM" id="SSF56112">
    <property type="entry name" value="Protein kinase-like (PK-like)"/>
    <property type="match status" value="1"/>
</dbReference>
<dbReference type="PANTHER" id="PTHR11012:SF30">
    <property type="entry name" value="PROTEIN KINASE-LIKE DOMAIN-CONTAINING"/>
    <property type="match status" value="1"/>
</dbReference>
<gene>
    <name evidence="2" type="primary">LOC106120595</name>
</gene>
<sequence>MILNIKGDVDNITKRQLEFISDVLSKQRIVVNNVVIENVGEKGDNYGSQVKRIKVQYKNGGEFKMIAKVRPDNMKIQNQTVKSVFINEIIMFNEVLPKFKELQENVFVPKEDLFQYPLCYGTLDERDNEILLLEDLSVSNFFTLDKLKPLDNDTVKLVLNNIANMHSLSCVLRKKEPQLFNKILDALFHPLFHPNNMTKTRIFLENILKDFEAVFETSRYRNIIVDIMNVLVNASMELMSSDSKSKYSVIQHGDLWTNNIMFLIQVCIYVFPTNIQSLTVDNQKLMCTFIDYQLSRDSLPVSDILYFIFTCTDYKTRLKHYLNWMDFYHSELDRHLSYFDLKVDDVYPRQNFDADLKRYAKPALGMSFFVLNFSLRSPQEAPDLVMANIDGTEQIPQFKMGALSDKTFETINERVEGVIESCFDFGYLTDVNRI</sequence>
<dbReference type="InterPro" id="IPR004119">
    <property type="entry name" value="EcKL"/>
</dbReference>
<name>A0AAJ6ZFA5_PAPXU</name>
<organism evidence="2">
    <name type="scientific">Papilio xuthus</name>
    <name type="common">Asian swallowtail butterfly</name>
    <dbReference type="NCBI Taxonomy" id="66420"/>
    <lineage>
        <taxon>Eukaryota</taxon>
        <taxon>Metazoa</taxon>
        <taxon>Ecdysozoa</taxon>
        <taxon>Arthropoda</taxon>
        <taxon>Hexapoda</taxon>
        <taxon>Insecta</taxon>
        <taxon>Pterygota</taxon>
        <taxon>Neoptera</taxon>
        <taxon>Endopterygota</taxon>
        <taxon>Lepidoptera</taxon>
        <taxon>Glossata</taxon>
        <taxon>Ditrysia</taxon>
        <taxon>Papilionoidea</taxon>
        <taxon>Papilionidae</taxon>
        <taxon>Papilioninae</taxon>
        <taxon>Papilio</taxon>
    </lineage>
</organism>
<accession>A0AAJ6ZFA5</accession>
<feature type="domain" description="CHK kinase-like" evidence="1">
    <location>
        <begin position="131"/>
        <end position="338"/>
    </location>
</feature>
<dbReference type="AlphaFoldDB" id="A0AAJ6ZFA5"/>
<reference evidence="2" key="1">
    <citation type="submission" date="2025-08" db="UniProtKB">
        <authorList>
            <consortium name="RefSeq"/>
        </authorList>
    </citation>
    <scope>IDENTIFICATION</scope>
</reference>